<dbReference type="GO" id="GO:0006301">
    <property type="term" value="P:DNA damage tolerance"/>
    <property type="evidence" value="ECO:0007669"/>
    <property type="project" value="EnsemblFungi"/>
</dbReference>
<dbReference type="GO" id="GO:0004672">
    <property type="term" value="F:protein kinase activity"/>
    <property type="evidence" value="ECO:0007669"/>
    <property type="project" value="InterPro"/>
</dbReference>
<evidence type="ECO:0000256" key="6">
    <source>
        <dbReference type="ARBA" id="ARBA00022771"/>
    </source>
</evidence>
<feature type="binding site" evidence="10">
    <location>
        <begin position="468"/>
        <end position="475"/>
    </location>
    <ligand>
        <name>ATP</name>
        <dbReference type="ChEBI" id="CHEBI:30616"/>
    </ligand>
</feature>
<dbReference type="GO" id="GO:0000932">
    <property type="term" value="C:P-body"/>
    <property type="evidence" value="ECO:0007669"/>
    <property type="project" value="TreeGrafter"/>
</dbReference>
<dbReference type="Gene3D" id="6.10.250.3160">
    <property type="match status" value="1"/>
</dbReference>
<dbReference type="InterPro" id="IPR000571">
    <property type="entry name" value="Znf_CCCH"/>
</dbReference>
<keyword evidence="3 10" id="KW-0507">mRNA processing</keyword>
<dbReference type="OMA" id="NIPCRNE"/>
<dbReference type="Pfam" id="PF18101">
    <property type="entry name" value="Pan3_CK"/>
    <property type="match status" value="1"/>
</dbReference>
<evidence type="ECO:0000256" key="9">
    <source>
        <dbReference type="ARBA" id="ARBA00023054"/>
    </source>
</evidence>
<feature type="region of interest" description="Disordered" evidence="12">
    <location>
        <begin position="585"/>
        <end position="608"/>
    </location>
</feature>
<dbReference type="AlphaFoldDB" id="G8C1E5"/>
<evidence type="ECO:0000259" key="14">
    <source>
        <dbReference type="PROSITE" id="PS50103"/>
    </source>
</evidence>
<keyword evidence="7 11" id="KW-0862">Zinc</keyword>
<evidence type="ECO:0000259" key="13">
    <source>
        <dbReference type="PROSITE" id="PS50011"/>
    </source>
</evidence>
<comment type="domain">
    <text evidence="10">The N-terminal zinc finger binds to poly(A) RNA.</text>
</comment>
<feature type="binding site" evidence="10">
    <location>
        <position position="418"/>
    </location>
    <ligand>
        <name>ATP</name>
        <dbReference type="ChEBI" id="CHEBI:30616"/>
    </ligand>
</feature>
<evidence type="ECO:0000256" key="1">
    <source>
        <dbReference type="ARBA" id="ARBA00004496"/>
    </source>
</evidence>
<dbReference type="GO" id="GO:0006397">
    <property type="term" value="P:mRNA processing"/>
    <property type="evidence" value="ECO:0007669"/>
    <property type="project" value="UniProtKB-KW"/>
</dbReference>
<reference evidence="15 16" key="1">
    <citation type="journal article" date="2011" name="Proc. Natl. Acad. Sci. U.S.A.">
        <title>Evolutionary erosion of yeast sex chromosomes by mating-type switching accidents.</title>
        <authorList>
            <person name="Gordon J.L."/>
            <person name="Armisen D."/>
            <person name="Proux-Wera E."/>
            <person name="Oheigeartaigh S.S."/>
            <person name="Byrne K.P."/>
            <person name="Wolfe K.H."/>
        </authorList>
    </citation>
    <scope>NUCLEOTIDE SEQUENCE [LARGE SCALE GENOMIC DNA]</scope>
    <source>
        <strain evidence="16">ATCC 24235 / CBS 4417 / NBRC 1672 / NRRL Y-8282 / UCD 70-5</strain>
    </source>
</reference>
<dbReference type="Gene3D" id="1.10.510.10">
    <property type="entry name" value="Transferase(Phosphotransferase) domain 1"/>
    <property type="match status" value="1"/>
</dbReference>
<keyword evidence="16" id="KW-1185">Reference proteome</keyword>
<dbReference type="GO" id="GO:0031251">
    <property type="term" value="C:PAN complex"/>
    <property type="evidence" value="ECO:0007669"/>
    <property type="project" value="UniProtKB-UniRule"/>
</dbReference>
<comment type="similarity">
    <text evidence="10">Belongs to the protein kinase superfamily. PAN3 family.</text>
</comment>
<evidence type="ECO:0000256" key="12">
    <source>
        <dbReference type="SAM" id="MobiDB-lite"/>
    </source>
</evidence>
<comment type="subcellular location">
    <subcellularLocation>
        <location evidence="1 10">Cytoplasm</location>
    </subcellularLocation>
</comment>
<dbReference type="HOGENOM" id="CLU_016423_2_1_1"/>
<dbReference type="KEGG" id="tpf:TPHA_0N01920"/>
<comment type="caution">
    <text evidence="10">Lacks conserved residue(s) required for the propagation of feature annotation.</text>
</comment>
<dbReference type="GO" id="GO:0000289">
    <property type="term" value="P:nuclear-transcribed mRNA poly(A) tail shortening"/>
    <property type="evidence" value="ECO:0007669"/>
    <property type="project" value="UniProtKB-UniRule"/>
</dbReference>
<dbReference type="InterPro" id="IPR041332">
    <property type="entry name" value="Pan3_CK"/>
</dbReference>
<dbReference type="PROSITE" id="PS50103">
    <property type="entry name" value="ZF_C3H1"/>
    <property type="match status" value="1"/>
</dbReference>
<feature type="compositionally biased region" description="Polar residues" evidence="12">
    <location>
        <begin position="588"/>
        <end position="608"/>
    </location>
</feature>
<evidence type="ECO:0000256" key="11">
    <source>
        <dbReference type="PROSITE-ProRule" id="PRU00723"/>
    </source>
</evidence>
<dbReference type="HAMAP" id="MF_03181">
    <property type="entry name" value="PAN3"/>
    <property type="match status" value="1"/>
</dbReference>
<dbReference type="eggNOG" id="KOG3741">
    <property type="taxonomic scope" value="Eukaryota"/>
</dbReference>
<dbReference type="Gene3D" id="1.20.5.5160">
    <property type="match status" value="1"/>
</dbReference>
<feature type="coiled-coil region" evidence="10">
    <location>
        <begin position="650"/>
        <end position="688"/>
    </location>
</feature>
<dbReference type="PROSITE" id="PS50011">
    <property type="entry name" value="PROTEIN_KINASE_DOM"/>
    <property type="match status" value="1"/>
</dbReference>
<feature type="domain" description="Protein kinase" evidence="13">
    <location>
        <begin position="381"/>
        <end position="649"/>
    </location>
</feature>
<keyword evidence="9 10" id="KW-0175">Coiled coil</keyword>
<evidence type="ECO:0000256" key="2">
    <source>
        <dbReference type="ARBA" id="ARBA00022490"/>
    </source>
</evidence>
<proteinExistence type="inferred from homology"/>
<dbReference type="SUPFAM" id="SSF56112">
    <property type="entry name" value="Protein kinase-like (PK-like)"/>
    <property type="match status" value="1"/>
</dbReference>
<dbReference type="Gene3D" id="1.10.287.3700">
    <property type="match status" value="1"/>
</dbReference>
<keyword evidence="2 10" id="KW-0963">Cytoplasm</keyword>
<organism evidence="15 16">
    <name type="scientific">Tetrapisispora phaffii (strain ATCC 24235 / CBS 4417 / NBRC 1672 / NRRL Y-8282 / UCD 70-5)</name>
    <name type="common">Yeast</name>
    <name type="synonym">Fabospora phaffii</name>
    <dbReference type="NCBI Taxonomy" id="1071381"/>
    <lineage>
        <taxon>Eukaryota</taxon>
        <taxon>Fungi</taxon>
        <taxon>Dikarya</taxon>
        <taxon>Ascomycota</taxon>
        <taxon>Saccharomycotina</taxon>
        <taxon>Saccharomycetes</taxon>
        <taxon>Saccharomycetales</taxon>
        <taxon>Saccharomycetaceae</taxon>
        <taxon>Tetrapisispora</taxon>
    </lineage>
</organism>
<evidence type="ECO:0000256" key="3">
    <source>
        <dbReference type="ARBA" id="ARBA00022664"/>
    </source>
</evidence>
<dbReference type="FunFam" id="1.10.287.3700:FF:000002">
    <property type="entry name" value="PAN2-PAN3 deadenylation complex subunit PAN3"/>
    <property type="match status" value="1"/>
</dbReference>
<evidence type="ECO:0000313" key="16">
    <source>
        <dbReference type="Proteomes" id="UP000005666"/>
    </source>
</evidence>
<keyword evidence="8 10" id="KW-0067">ATP-binding</keyword>
<dbReference type="InterPro" id="IPR000719">
    <property type="entry name" value="Prot_kinase_dom"/>
</dbReference>
<evidence type="ECO:0000256" key="10">
    <source>
        <dbReference type="HAMAP-Rule" id="MF_03181"/>
    </source>
</evidence>
<comment type="function">
    <text evidence="10">Regulatory subunit of the poly(A)-nuclease (PAN) deadenylation complex, one of two cytoplasmic mRNA deadenylases involved in mRNA turnover. PAN specifically shortens poly(A) tails of RNA and the activity is stimulated by poly(A)-binding protein PAB1. PAN deadenylation is followed by rapid degradation of the shortened mRNA tails by the CCR4-NOT complex. Deadenylated mRNAs are then degraded by two alternative mechanisms, namely exosome-mediated 3'-5' exonucleolytic degradation, or deadenlyation-dependent mRNA decaping and subsequent 5'-3' exonucleolytic degradation by XRN1. May also be involved in post-transcriptional maturation of mRNA poly(A) tails. PAN3 acts as a positive regulator for PAN activity, recruiting the catalytic subunit PAN2 to mRNA via its interaction with RNA and with PAB1.</text>
</comment>
<feature type="region of interest" description="Disordered" evidence="12">
    <location>
        <begin position="121"/>
        <end position="141"/>
    </location>
</feature>
<dbReference type="GO" id="GO:0008270">
    <property type="term" value="F:zinc ion binding"/>
    <property type="evidence" value="ECO:0007669"/>
    <property type="project" value="UniProtKB-KW"/>
</dbReference>
<feature type="compositionally biased region" description="Low complexity" evidence="12">
    <location>
        <begin position="121"/>
        <end position="133"/>
    </location>
</feature>
<dbReference type="InterPro" id="IPR030844">
    <property type="entry name" value="PAN3"/>
</dbReference>
<dbReference type="GO" id="GO:0006281">
    <property type="term" value="P:DNA repair"/>
    <property type="evidence" value="ECO:0007669"/>
    <property type="project" value="EnsemblFungi"/>
</dbReference>
<dbReference type="RefSeq" id="XP_003688407.1">
    <property type="nucleotide sequence ID" value="XM_003688359.1"/>
</dbReference>
<dbReference type="InterPro" id="IPR011009">
    <property type="entry name" value="Kinase-like_dom_sf"/>
</dbReference>
<evidence type="ECO:0000313" key="15">
    <source>
        <dbReference type="EMBL" id="CCE65973.1"/>
    </source>
</evidence>
<evidence type="ECO:0000256" key="4">
    <source>
        <dbReference type="ARBA" id="ARBA00022723"/>
    </source>
</evidence>
<dbReference type="PANTHER" id="PTHR12272:SF11">
    <property type="entry name" value="PAN2-PAN3 DEADENYLATION COMPLEX SUBUNIT PAN3"/>
    <property type="match status" value="1"/>
</dbReference>
<keyword evidence="4 11" id="KW-0479">Metal-binding</keyword>
<dbReference type="Pfam" id="PF25586">
    <property type="entry name" value="zf-CCCH_PAN3"/>
    <property type="match status" value="1"/>
</dbReference>
<gene>
    <name evidence="15" type="primary">TPHA0N01920</name>
    <name evidence="10" type="synonym">PAN3</name>
    <name evidence="15" type="ordered locus">TPHA_0N01920</name>
</gene>
<dbReference type="PANTHER" id="PTHR12272">
    <property type="entry name" value="DEADENYLATION COMPLEX SUBUNIT PAN3"/>
    <property type="match status" value="1"/>
</dbReference>
<dbReference type="STRING" id="1071381.G8C1E5"/>
<keyword evidence="5 10" id="KW-0547">Nucleotide-binding</keyword>
<name>G8C1E5_TETPH</name>
<comment type="domain">
    <text evidence="10">Contains a pseudokinase domain. The protein kinase domain is predicted to be catalytically inactive because some of the residues important for catalytic activity are substituted and it lacks the equivalent of the binding site for a peptide substrate. However, it has retained an ATP-binding site and ATP-binding is required for mRNA degradation, stimulating the activity of the PAN2 nuclease in vitro. The nucleotide-binding site is juxtaposed to the RNase active site of PAN2 in the complex and may actually bind nucleosides of a poly(A) RNA rather than ATP, feeding the poly(A)-tail to the active site of the deadenylase and thus increasing the efficiency with which this distributive enzyme degrades oligo(A) RNAs.</text>
</comment>
<accession>G8C1E5</accession>
<dbReference type="EMBL" id="HE612869">
    <property type="protein sequence ID" value="CCE65973.1"/>
    <property type="molecule type" value="Genomic_DNA"/>
</dbReference>
<feature type="domain" description="C3H1-type" evidence="14">
    <location>
        <begin position="8"/>
        <end position="37"/>
    </location>
</feature>
<dbReference type="FunFam" id="1.20.5.5160:FF:000003">
    <property type="entry name" value="PAN2-PAN3 deadenylation complex subunit PAN3"/>
    <property type="match status" value="1"/>
</dbReference>
<feature type="region of interest" description="Knob domain" evidence="10">
    <location>
        <begin position="689"/>
        <end position="780"/>
    </location>
</feature>
<dbReference type="GO" id="GO:0005524">
    <property type="term" value="F:ATP binding"/>
    <property type="evidence" value="ECO:0007669"/>
    <property type="project" value="UniProtKB-UniRule"/>
</dbReference>
<feature type="zinc finger region" description="C3H1-type" evidence="11">
    <location>
        <begin position="8"/>
        <end position="37"/>
    </location>
</feature>
<dbReference type="GO" id="GO:0008143">
    <property type="term" value="F:poly(A) binding"/>
    <property type="evidence" value="ECO:0007669"/>
    <property type="project" value="EnsemblFungi"/>
</dbReference>
<comment type="domain">
    <text evidence="10">The pseudokinase domain, the coiled-coil (CC), and C-terminal knob domain (CK) form a structural unit (PKC) that forms an extensive high-affinity interaction surface for PAN2.</text>
</comment>
<keyword evidence="6 11" id="KW-0863">Zinc-finger</keyword>
<evidence type="ECO:0000256" key="7">
    <source>
        <dbReference type="ARBA" id="ARBA00022833"/>
    </source>
</evidence>
<sequence length="780" mass="86317">MEKSNSEWAKNIPCRNVIIYGYCKKQTEGCPFRHEGDDDNATHIAKPNNNIASNSVLDKGINEPVADNDTESNAAINENNTLSLKSLQLNSLNQQQNTETATQVIPISGFTSISQLIQPPSSAGSINAGIASSPTPNSVPKFNAKTSASFTPMGGKADLNTETANQNNETTVNSAGLSITGNIAPPLGSIHPVINTLAPSFDAYAARSFTPSASSSNLVNAPGMHSESIENHNQIIQPQGQIAQQPPMPMPFPTQPGMPHPSSSSAPSHYPPFPISQMGGDPTVIGQAPPHFPQANLGLKYPIIYPPPHSLLQYHLYAPDPPPHFNLSLKPNEQLPESLFIPNNLRIDLVKKNMAALQIFPPGGLIPDIVQDYFGLVSLDFHKQEATNVGSQSNHFFGHKSSLYKVFSNVDGNVYLMRRIHDAKAIDPTQLAQAYQEWSSVSSTNIVKLKDLFTTTKFGDTSLCAIYDYYPLASSLYETHFVTFPLEYVTQDYLWLYLTQITTAMKAIHSKGLYIGDSLNWNKIIVTGKPGRIKVVSSEVFKILDPNNLHNNSSTSTTHSNDVIKEQQADFRRLGELLNKLSNAIKPSPQSLSNNDTNSSGDLTNAKNKSNFPKIDELSVDENFKEVLKYLLDDSNTKKNIKELSHIFSDKLFELLDSSQSLTEYTESVLSKELENGRLFRLICKLNCIFGRMESRVDINWSDSGEKFPIILFYDYVFHQVDETGKPFVDLTHILRCLNKLDSGVAEKIMLVTPDEMNCIIISYKELKDLVETTFRSLTQ</sequence>
<dbReference type="GeneID" id="11532126"/>
<comment type="subunit">
    <text evidence="10">Homodimer. Forms a heterotrimer with a catalytic subunit PAN2 to form the poly(A)-nuclease (PAN) deadenylation complex. Interacts (via PAM-2 motif) with poly(A)-binding protein PAB1 (via PABC domain), conferring substrate specificity of the enzyme complex.</text>
</comment>
<evidence type="ECO:0000256" key="8">
    <source>
        <dbReference type="ARBA" id="ARBA00022840"/>
    </source>
</evidence>
<dbReference type="Proteomes" id="UP000005666">
    <property type="component" value="Chromosome 14"/>
</dbReference>
<dbReference type="OrthoDB" id="204958at2759"/>
<evidence type="ECO:0000256" key="5">
    <source>
        <dbReference type="ARBA" id="ARBA00022741"/>
    </source>
</evidence>
<protein>
    <recommendedName>
        <fullName evidence="10">PAN2-PAN3 deadenylation complex subunit PAN3</fullName>
    </recommendedName>
    <alternativeName>
        <fullName evidence="10">PAB1P-dependent poly(A)-specific ribonuclease</fullName>
    </alternativeName>
    <alternativeName>
        <fullName evidence="10">Poly(A)-nuclease deadenylation complex subunit 3</fullName>
        <shortName evidence="10">PAN deadenylation complex subunit 3</shortName>
    </alternativeName>
</protein>